<protein>
    <recommendedName>
        <fullName evidence="2">ATP-grasp domain-containing protein</fullName>
    </recommendedName>
</protein>
<gene>
    <name evidence="3" type="ORF">A2961_04070</name>
</gene>
<dbReference type="PROSITE" id="PS50975">
    <property type="entry name" value="ATP_GRASP"/>
    <property type="match status" value="1"/>
</dbReference>
<dbReference type="GO" id="GO:0046872">
    <property type="term" value="F:metal ion binding"/>
    <property type="evidence" value="ECO:0007669"/>
    <property type="project" value="InterPro"/>
</dbReference>
<evidence type="ECO:0000313" key="4">
    <source>
        <dbReference type="Proteomes" id="UP000177082"/>
    </source>
</evidence>
<dbReference type="Gene3D" id="3.30.470.20">
    <property type="entry name" value="ATP-grasp fold, B domain"/>
    <property type="match status" value="1"/>
</dbReference>
<name>A0A1F8BE66_9BACT</name>
<feature type="domain" description="ATP-grasp" evidence="2">
    <location>
        <begin position="118"/>
        <end position="316"/>
    </location>
</feature>
<dbReference type="SUPFAM" id="SSF56059">
    <property type="entry name" value="Glutathione synthetase ATP-binding domain-like"/>
    <property type="match status" value="1"/>
</dbReference>
<dbReference type="AlphaFoldDB" id="A0A1F8BE66"/>
<proteinExistence type="predicted"/>
<dbReference type="STRING" id="1802519.A2961_04070"/>
<keyword evidence="1" id="KW-0547">Nucleotide-binding</keyword>
<reference evidence="3 4" key="1">
    <citation type="journal article" date="2016" name="Nat. Commun.">
        <title>Thousands of microbial genomes shed light on interconnected biogeochemical processes in an aquifer system.</title>
        <authorList>
            <person name="Anantharaman K."/>
            <person name="Brown C.T."/>
            <person name="Hug L.A."/>
            <person name="Sharon I."/>
            <person name="Castelle C.J."/>
            <person name="Probst A.J."/>
            <person name="Thomas B.C."/>
            <person name="Singh A."/>
            <person name="Wilkins M.J."/>
            <person name="Karaoz U."/>
            <person name="Brodie E.L."/>
            <person name="Williams K.H."/>
            <person name="Hubbard S.S."/>
            <person name="Banfield J.F."/>
        </authorList>
    </citation>
    <scope>NUCLEOTIDE SEQUENCE [LARGE SCALE GENOMIC DNA]</scope>
</reference>
<sequence>MSSPIFFVTPDASRAVGLALLPIDLFLVTERKDYTVAWLQSQGIKTLVLSSNYNNTGKMLEDGRTVKFLSDNSKTQAPNILIFKPSDKIDLIVKRNGYKLIANQGFLNKKFEDKVSFYRLCVRYKLPIPDSMISKLGELSFWQAKEMFGLPFIVQFGRGWAGSTTFFIYDENKYLELQKKFFGTVVKFSQKIDGITVLNNACVTWDGKVLISEPAVQIAGSLFGGLEGSTFGRQWGGKLISNSQKTKIRGITQIVGSIMAREGYLGWFGLDFVISQNGKVLLSENNARLTASFSFYTQLEVLAGSDSTLLSHHIASFLREKLPTWQNQEFVGSQVSLRGDPERISYVKKSLPQGVYNENLGFCRYGVGVRDLKKASEVYIGFPQAGERLPKNSEIVSLEMNREVIDRKHNLYPETRQLSRSALSKVNCE</sequence>
<comment type="caution">
    <text evidence="3">The sequence shown here is derived from an EMBL/GenBank/DDBJ whole genome shotgun (WGS) entry which is preliminary data.</text>
</comment>
<evidence type="ECO:0000256" key="1">
    <source>
        <dbReference type="PROSITE-ProRule" id="PRU00409"/>
    </source>
</evidence>
<dbReference type="EMBL" id="MGHF01000035">
    <property type="protein sequence ID" value="OGM61608.1"/>
    <property type="molecule type" value="Genomic_DNA"/>
</dbReference>
<dbReference type="GO" id="GO:0005524">
    <property type="term" value="F:ATP binding"/>
    <property type="evidence" value="ECO:0007669"/>
    <property type="project" value="UniProtKB-UniRule"/>
</dbReference>
<dbReference type="InterPro" id="IPR011761">
    <property type="entry name" value="ATP-grasp"/>
</dbReference>
<accession>A0A1F8BE66</accession>
<evidence type="ECO:0000313" key="3">
    <source>
        <dbReference type="EMBL" id="OGM61608.1"/>
    </source>
</evidence>
<evidence type="ECO:0000259" key="2">
    <source>
        <dbReference type="PROSITE" id="PS50975"/>
    </source>
</evidence>
<dbReference type="Proteomes" id="UP000177082">
    <property type="component" value="Unassembled WGS sequence"/>
</dbReference>
<keyword evidence="1" id="KW-0067">ATP-binding</keyword>
<organism evidence="3 4">
    <name type="scientific">Candidatus Woesebacteria bacterium RIFCSPLOWO2_01_FULL_39_21</name>
    <dbReference type="NCBI Taxonomy" id="1802519"/>
    <lineage>
        <taxon>Bacteria</taxon>
        <taxon>Candidatus Woeseibacteriota</taxon>
    </lineage>
</organism>